<dbReference type="EMBL" id="CM042881">
    <property type="protein sequence ID" value="KAI4385662.1"/>
    <property type="molecule type" value="Genomic_DNA"/>
</dbReference>
<proteinExistence type="predicted"/>
<dbReference type="Proteomes" id="UP001057402">
    <property type="component" value="Chromosome 2"/>
</dbReference>
<organism evidence="1 2">
    <name type="scientific">Melastoma candidum</name>
    <dbReference type="NCBI Taxonomy" id="119954"/>
    <lineage>
        <taxon>Eukaryota</taxon>
        <taxon>Viridiplantae</taxon>
        <taxon>Streptophyta</taxon>
        <taxon>Embryophyta</taxon>
        <taxon>Tracheophyta</taxon>
        <taxon>Spermatophyta</taxon>
        <taxon>Magnoliopsida</taxon>
        <taxon>eudicotyledons</taxon>
        <taxon>Gunneridae</taxon>
        <taxon>Pentapetalae</taxon>
        <taxon>rosids</taxon>
        <taxon>malvids</taxon>
        <taxon>Myrtales</taxon>
        <taxon>Melastomataceae</taxon>
        <taxon>Melastomatoideae</taxon>
        <taxon>Melastomateae</taxon>
        <taxon>Melastoma</taxon>
    </lineage>
</organism>
<sequence>MHRVGLEGNEFTLPSVLNSCSLVEDLVIGRQVHGEVVVKGYLGEEIVANTLVVLYAKFGDSGDSTRLFKSIPVQSVV</sequence>
<reference evidence="2" key="1">
    <citation type="journal article" date="2023" name="Front. Plant Sci.">
        <title>Chromosomal-level genome assembly of Melastoma candidum provides insights into trichome evolution.</title>
        <authorList>
            <person name="Zhong Y."/>
            <person name="Wu W."/>
            <person name="Sun C."/>
            <person name="Zou P."/>
            <person name="Liu Y."/>
            <person name="Dai S."/>
            <person name="Zhou R."/>
        </authorList>
    </citation>
    <scope>NUCLEOTIDE SEQUENCE [LARGE SCALE GENOMIC DNA]</scope>
</reference>
<evidence type="ECO:0000313" key="2">
    <source>
        <dbReference type="Proteomes" id="UP001057402"/>
    </source>
</evidence>
<protein>
    <submittedName>
        <fullName evidence="1">Uncharacterized protein</fullName>
    </submittedName>
</protein>
<name>A0ACB9S361_9MYRT</name>
<keyword evidence="2" id="KW-1185">Reference proteome</keyword>
<evidence type="ECO:0000313" key="1">
    <source>
        <dbReference type="EMBL" id="KAI4385662.1"/>
    </source>
</evidence>
<accession>A0ACB9S361</accession>
<gene>
    <name evidence="1" type="ORF">MLD38_003658</name>
</gene>
<comment type="caution">
    <text evidence="1">The sequence shown here is derived from an EMBL/GenBank/DDBJ whole genome shotgun (WGS) entry which is preliminary data.</text>
</comment>